<name>A0A448X913_9PLAT</name>
<protein>
    <submittedName>
        <fullName evidence="2">Uncharacterized protein</fullName>
    </submittedName>
</protein>
<proteinExistence type="predicted"/>
<dbReference type="AlphaFoldDB" id="A0A448X913"/>
<comment type="caution">
    <text evidence="2">The sequence shown here is derived from an EMBL/GenBank/DDBJ whole genome shotgun (WGS) entry which is preliminary data.</text>
</comment>
<dbReference type="Proteomes" id="UP000784294">
    <property type="component" value="Unassembled WGS sequence"/>
</dbReference>
<evidence type="ECO:0000313" key="3">
    <source>
        <dbReference type="Proteomes" id="UP000784294"/>
    </source>
</evidence>
<organism evidence="2 3">
    <name type="scientific">Protopolystoma xenopodis</name>
    <dbReference type="NCBI Taxonomy" id="117903"/>
    <lineage>
        <taxon>Eukaryota</taxon>
        <taxon>Metazoa</taxon>
        <taxon>Spiralia</taxon>
        <taxon>Lophotrochozoa</taxon>
        <taxon>Platyhelminthes</taxon>
        <taxon>Monogenea</taxon>
        <taxon>Polyopisthocotylea</taxon>
        <taxon>Polystomatidea</taxon>
        <taxon>Polystomatidae</taxon>
        <taxon>Protopolystoma</taxon>
    </lineage>
</organism>
<dbReference type="EMBL" id="CAAALY010120397">
    <property type="protein sequence ID" value="VEL31263.1"/>
    <property type="molecule type" value="Genomic_DNA"/>
</dbReference>
<accession>A0A448X913</accession>
<keyword evidence="3" id="KW-1185">Reference proteome</keyword>
<evidence type="ECO:0000313" key="2">
    <source>
        <dbReference type="EMBL" id="VEL31263.1"/>
    </source>
</evidence>
<reference evidence="2" key="1">
    <citation type="submission" date="2018-11" db="EMBL/GenBank/DDBJ databases">
        <authorList>
            <consortium name="Pathogen Informatics"/>
        </authorList>
    </citation>
    <scope>NUCLEOTIDE SEQUENCE</scope>
</reference>
<feature type="region of interest" description="Disordered" evidence="1">
    <location>
        <begin position="43"/>
        <end position="64"/>
    </location>
</feature>
<evidence type="ECO:0000256" key="1">
    <source>
        <dbReference type="SAM" id="MobiDB-lite"/>
    </source>
</evidence>
<sequence>MLIFQFPGLSGGVRIASEDGIRGRHVIAEADFAPGDVIVSEPAGGFSASPGLSDALGDQTDGKY</sequence>
<gene>
    <name evidence="2" type="ORF">PXEA_LOCUS24703</name>
</gene>